<evidence type="ECO:0000313" key="3">
    <source>
        <dbReference type="Proteomes" id="UP000217154"/>
    </source>
</evidence>
<organism evidence="2 3">
    <name type="scientific">Variovorax boronicumulans</name>
    <dbReference type="NCBI Taxonomy" id="436515"/>
    <lineage>
        <taxon>Bacteria</taxon>
        <taxon>Pseudomonadati</taxon>
        <taxon>Pseudomonadota</taxon>
        <taxon>Betaproteobacteria</taxon>
        <taxon>Burkholderiales</taxon>
        <taxon>Comamonadaceae</taxon>
        <taxon>Variovorax</taxon>
    </lineage>
</organism>
<gene>
    <name evidence="2" type="ORF">CKY39_10465</name>
</gene>
<dbReference type="Proteomes" id="UP000217154">
    <property type="component" value="Chromosome"/>
</dbReference>
<dbReference type="KEGG" id="vbo:CKY39_10465"/>
<dbReference type="Pfam" id="PF13018">
    <property type="entry name" value="ESPR"/>
    <property type="match status" value="1"/>
</dbReference>
<proteinExistence type="predicted"/>
<evidence type="ECO:0000259" key="1">
    <source>
        <dbReference type="Pfam" id="PF13018"/>
    </source>
</evidence>
<dbReference type="InterPro" id="IPR030895">
    <property type="entry name" value="T5SS_PEPC_rpt"/>
</dbReference>
<sequence length="225" mass="22050">MNKIYRVVFNQATGLWQVVSECARARGKSRSQCDAAGTRAGAVCAMSLAAALMAMGGATVSAQPIEVQGAVWTGPDWGTPTTQVLLQPASPWNLSGSALFVGVGNGQTGHLFIRAGAQVVNGITYVGYDAGSTGVVEVGGAGAQWGMNVDLIVGRAGTGAVDINNGAAVSSLGGLLGLDNGGKGTLTVAGAGSTWTNTGAIIVGGQGTGTLSVHSGGQVSSGGAS</sequence>
<reference evidence="2 3" key="1">
    <citation type="submission" date="2017-09" db="EMBL/GenBank/DDBJ databases">
        <title>The diverse metabolic capabilities of V. boronicumulans make it an excellent choice for continued studies on novel biodegradation.</title>
        <authorList>
            <person name="Sun S."/>
        </authorList>
    </citation>
    <scope>NUCLEOTIDE SEQUENCE [LARGE SCALE GENOMIC DNA]</scope>
    <source>
        <strain evidence="2 3">J1</strain>
    </source>
</reference>
<dbReference type="RefSeq" id="WP_095744393.1">
    <property type="nucleotide sequence ID" value="NZ_CP023284.1"/>
</dbReference>
<feature type="domain" description="ESPR" evidence="1">
    <location>
        <begin position="1"/>
        <end position="49"/>
    </location>
</feature>
<protein>
    <recommendedName>
        <fullName evidence="1">ESPR domain-containing protein</fullName>
    </recommendedName>
</protein>
<dbReference type="EMBL" id="CP023284">
    <property type="protein sequence ID" value="ATA53592.1"/>
    <property type="molecule type" value="Genomic_DNA"/>
</dbReference>
<name>A0A250DH62_9BURK</name>
<evidence type="ECO:0000313" key="2">
    <source>
        <dbReference type="EMBL" id="ATA53592.1"/>
    </source>
</evidence>
<dbReference type="InterPro" id="IPR024973">
    <property type="entry name" value="ESPR"/>
</dbReference>
<accession>A0A250DH62</accession>
<dbReference type="NCBIfam" id="TIGR04393">
    <property type="entry name" value="rpt_T5SS_PEPC"/>
    <property type="match status" value="2"/>
</dbReference>
<dbReference type="AlphaFoldDB" id="A0A250DH62"/>